<dbReference type="EMBL" id="UZAN01074280">
    <property type="protein sequence ID" value="VDP95514.1"/>
    <property type="molecule type" value="Genomic_DNA"/>
</dbReference>
<dbReference type="PANTHER" id="PTHR45873:SF1">
    <property type="entry name" value="DNA POLYMERASE ETA"/>
    <property type="match status" value="1"/>
</dbReference>
<evidence type="ECO:0000313" key="11">
    <source>
        <dbReference type="Proteomes" id="UP000272942"/>
    </source>
</evidence>
<dbReference type="GO" id="GO:0035861">
    <property type="term" value="C:site of double-strand break"/>
    <property type="evidence" value="ECO:0007669"/>
    <property type="project" value="TreeGrafter"/>
</dbReference>
<proteinExistence type="predicted"/>
<reference evidence="12" key="1">
    <citation type="submission" date="2016-06" db="UniProtKB">
        <authorList>
            <consortium name="WormBaseParasite"/>
        </authorList>
    </citation>
    <scope>IDENTIFICATION</scope>
</reference>
<dbReference type="FunFam" id="3.40.1170.60:FF:000003">
    <property type="entry name" value="DNA polymerase eta"/>
    <property type="match status" value="1"/>
</dbReference>
<sequence length="241" mass="27090">MNRIIILIDMDCFYVQVEQREQPETQNKPCAVAQYNGSTGGGIIAVSYEARARGVKRGMWGKTALKTCDDLILFEVPEKRGKADLAKYRAAGAEVIQCISEFVNNVERASIDEAYVDITGLWFCIVFCDHEKFVTDFVTEQLEQNTHSMTLDTTPTDEAYVMAQHRPYTQSSDVRTVDSTSCNALSESLNRPDWKEFLIESFADGERYALASALTYHIRKAILRRTGFRCSAGVAPNKVSQ</sequence>
<dbReference type="SUPFAM" id="SSF56672">
    <property type="entry name" value="DNA/RNA polymerases"/>
    <property type="match status" value="1"/>
</dbReference>
<keyword evidence="11" id="KW-1185">Reference proteome</keyword>
<keyword evidence="8" id="KW-0539">Nucleus</keyword>
<name>A0A183BFT6_9TREM</name>
<dbReference type="OrthoDB" id="5723at2759"/>
<dbReference type="GO" id="GO:0009314">
    <property type="term" value="P:response to radiation"/>
    <property type="evidence" value="ECO:0007669"/>
    <property type="project" value="TreeGrafter"/>
</dbReference>
<protein>
    <submittedName>
        <fullName evidence="12">UmuC domain-containing protein</fullName>
    </submittedName>
</protein>
<dbReference type="GO" id="GO:0005657">
    <property type="term" value="C:replication fork"/>
    <property type="evidence" value="ECO:0007669"/>
    <property type="project" value="TreeGrafter"/>
</dbReference>
<dbReference type="InterPro" id="IPR001126">
    <property type="entry name" value="UmuC"/>
</dbReference>
<dbReference type="InterPro" id="IPR043502">
    <property type="entry name" value="DNA/RNA_pol_sf"/>
</dbReference>
<dbReference type="GO" id="GO:0003887">
    <property type="term" value="F:DNA-directed DNA polymerase activity"/>
    <property type="evidence" value="ECO:0007669"/>
    <property type="project" value="TreeGrafter"/>
</dbReference>
<dbReference type="PROSITE" id="PS50173">
    <property type="entry name" value="UMUC"/>
    <property type="match status" value="1"/>
</dbReference>
<evidence type="ECO:0000256" key="7">
    <source>
        <dbReference type="ARBA" id="ARBA00023204"/>
    </source>
</evidence>
<dbReference type="GO" id="GO:0042276">
    <property type="term" value="P:error-prone translesion synthesis"/>
    <property type="evidence" value="ECO:0007669"/>
    <property type="project" value="TreeGrafter"/>
</dbReference>
<dbReference type="InterPro" id="IPR052230">
    <property type="entry name" value="DNA_polymerase_eta"/>
</dbReference>
<gene>
    <name evidence="10" type="ORF">ECPE_LOCUS18071</name>
</gene>
<evidence type="ECO:0000256" key="3">
    <source>
        <dbReference type="ARBA" id="ARBA00022695"/>
    </source>
</evidence>
<keyword evidence="6" id="KW-0460">Magnesium</keyword>
<dbReference type="AlphaFoldDB" id="A0A183BFT6"/>
<evidence type="ECO:0000256" key="4">
    <source>
        <dbReference type="ARBA" id="ARBA00022723"/>
    </source>
</evidence>
<accession>A0A183BFT6</accession>
<evidence type="ECO:0000256" key="5">
    <source>
        <dbReference type="ARBA" id="ARBA00022763"/>
    </source>
</evidence>
<evidence type="ECO:0000259" key="9">
    <source>
        <dbReference type="PROSITE" id="PS50173"/>
    </source>
</evidence>
<evidence type="ECO:0000256" key="1">
    <source>
        <dbReference type="ARBA" id="ARBA00004123"/>
    </source>
</evidence>
<feature type="domain" description="UmuC" evidence="9">
    <location>
        <begin position="5"/>
        <end position="241"/>
    </location>
</feature>
<organism evidence="12">
    <name type="scientific">Echinostoma caproni</name>
    <dbReference type="NCBI Taxonomy" id="27848"/>
    <lineage>
        <taxon>Eukaryota</taxon>
        <taxon>Metazoa</taxon>
        <taxon>Spiralia</taxon>
        <taxon>Lophotrochozoa</taxon>
        <taxon>Platyhelminthes</taxon>
        <taxon>Trematoda</taxon>
        <taxon>Digenea</taxon>
        <taxon>Plagiorchiida</taxon>
        <taxon>Echinostomata</taxon>
        <taxon>Echinostomatoidea</taxon>
        <taxon>Echinostomatidae</taxon>
        <taxon>Echinostoma</taxon>
    </lineage>
</organism>
<dbReference type="Proteomes" id="UP000272942">
    <property type="component" value="Unassembled WGS sequence"/>
</dbReference>
<dbReference type="WBParaSite" id="ECPE_0001812001-mRNA-1">
    <property type="protein sequence ID" value="ECPE_0001812001-mRNA-1"/>
    <property type="gene ID" value="ECPE_0001812001"/>
</dbReference>
<dbReference type="InterPro" id="IPR043128">
    <property type="entry name" value="Rev_trsase/Diguanyl_cyclase"/>
</dbReference>
<keyword evidence="2" id="KW-0808">Transferase</keyword>
<evidence type="ECO:0000256" key="8">
    <source>
        <dbReference type="ARBA" id="ARBA00023242"/>
    </source>
</evidence>
<dbReference type="GO" id="GO:0005634">
    <property type="term" value="C:nucleus"/>
    <property type="evidence" value="ECO:0007669"/>
    <property type="project" value="UniProtKB-SubCell"/>
</dbReference>
<dbReference type="GO" id="GO:0046872">
    <property type="term" value="F:metal ion binding"/>
    <property type="evidence" value="ECO:0007669"/>
    <property type="project" value="UniProtKB-KW"/>
</dbReference>
<evidence type="ECO:0000313" key="12">
    <source>
        <dbReference type="WBParaSite" id="ECPE_0001812001-mRNA-1"/>
    </source>
</evidence>
<keyword evidence="3" id="KW-0548">Nucleotidyltransferase</keyword>
<dbReference type="PANTHER" id="PTHR45873">
    <property type="entry name" value="DNA POLYMERASE ETA"/>
    <property type="match status" value="1"/>
</dbReference>
<comment type="subcellular location">
    <subcellularLocation>
        <location evidence="1">Nucleus</location>
    </subcellularLocation>
</comment>
<evidence type="ECO:0000256" key="2">
    <source>
        <dbReference type="ARBA" id="ARBA00022679"/>
    </source>
</evidence>
<keyword evidence="5" id="KW-0227">DNA damage</keyword>
<dbReference type="Gene3D" id="3.30.70.270">
    <property type="match status" value="1"/>
</dbReference>
<evidence type="ECO:0000256" key="6">
    <source>
        <dbReference type="ARBA" id="ARBA00022842"/>
    </source>
</evidence>
<keyword evidence="4" id="KW-0479">Metal-binding</keyword>
<evidence type="ECO:0000313" key="10">
    <source>
        <dbReference type="EMBL" id="VDP95514.1"/>
    </source>
</evidence>
<dbReference type="Gene3D" id="3.40.1170.60">
    <property type="match status" value="1"/>
</dbReference>
<dbReference type="GO" id="GO:0006281">
    <property type="term" value="P:DNA repair"/>
    <property type="evidence" value="ECO:0007669"/>
    <property type="project" value="UniProtKB-KW"/>
</dbReference>
<dbReference type="Pfam" id="PF00817">
    <property type="entry name" value="IMS"/>
    <property type="match status" value="1"/>
</dbReference>
<keyword evidence="7" id="KW-0234">DNA repair</keyword>
<reference evidence="10 11" key="2">
    <citation type="submission" date="2018-11" db="EMBL/GenBank/DDBJ databases">
        <authorList>
            <consortium name="Pathogen Informatics"/>
        </authorList>
    </citation>
    <scope>NUCLEOTIDE SEQUENCE [LARGE SCALE GENOMIC DNA]</scope>
    <source>
        <strain evidence="10 11">Egypt</strain>
    </source>
</reference>